<keyword evidence="4" id="KW-0479">Metal-binding</keyword>
<dbReference type="InParanoid" id="A0A200R1A4"/>
<evidence type="ECO:0000256" key="1">
    <source>
        <dbReference type="ARBA" id="ARBA00004479"/>
    </source>
</evidence>
<keyword evidence="5 14" id="KW-0732">Signal</keyword>
<evidence type="ECO:0000313" key="16">
    <source>
        <dbReference type="EMBL" id="OVA16450.1"/>
    </source>
</evidence>
<organism evidence="16 17">
    <name type="scientific">Macleaya cordata</name>
    <name type="common">Five-seeded plume-poppy</name>
    <name type="synonym">Bocconia cordata</name>
    <dbReference type="NCBI Taxonomy" id="56857"/>
    <lineage>
        <taxon>Eukaryota</taxon>
        <taxon>Viridiplantae</taxon>
        <taxon>Streptophyta</taxon>
        <taxon>Embryophyta</taxon>
        <taxon>Tracheophyta</taxon>
        <taxon>Spermatophyta</taxon>
        <taxon>Magnoliopsida</taxon>
        <taxon>Ranunculales</taxon>
        <taxon>Papaveraceae</taxon>
        <taxon>Papaveroideae</taxon>
        <taxon>Macleaya</taxon>
    </lineage>
</organism>
<feature type="chain" id="PRO_5012962026" evidence="14">
    <location>
        <begin position="26"/>
        <end position="177"/>
    </location>
</feature>
<evidence type="ECO:0000256" key="8">
    <source>
        <dbReference type="ARBA" id="ARBA00023008"/>
    </source>
</evidence>
<dbReference type="STRING" id="56857.A0A200R1A4"/>
<dbReference type="SUPFAM" id="SSF49503">
    <property type="entry name" value="Cupredoxins"/>
    <property type="match status" value="1"/>
</dbReference>
<evidence type="ECO:0000256" key="14">
    <source>
        <dbReference type="SAM" id="SignalP"/>
    </source>
</evidence>
<dbReference type="InterPro" id="IPR008972">
    <property type="entry name" value="Cupredoxin"/>
</dbReference>
<dbReference type="InterPro" id="IPR039391">
    <property type="entry name" value="Phytocyanin-like"/>
</dbReference>
<dbReference type="CDD" id="cd04216">
    <property type="entry name" value="Phytocyanin"/>
    <property type="match status" value="1"/>
</dbReference>
<evidence type="ECO:0000256" key="5">
    <source>
        <dbReference type="ARBA" id="ARBA00022729"/>
    </source>
</evidence>
<feature type="domain" description="Phytocyanin" evidence="15">
    <location>
        <begin position="26"/>
        <end position="126"/>
    </location>
</feature>
<evidence type="ECO:0000256" key="2">
    <source>
        <dbReference type="ARBA" id="ARBA00022448"/>
    </source>
</evidence>
<dbReference type="GO" id="GO:0009055">
    <property type="term" value="F:electron transfer activity"/>
    <property type="evidence" value="ECO:0007669"/>
    <property type="project" value="InterPro"/>
</dbReference>
<evidence type="ECO:0000256" key="13">
    <source>
        <dbReference type="SAM" id="Phobius"/>
    </source>
</evidence>
<evidence type="ECO:0000256" key="4">
    <source>
        <dbReference type="ARBA" id="ARBA00022723"/>
    </source>
</evidence>
<evidence type="ECO:0000256" key="10">
    <source>
        <dbReference type="ARBA" id="ARBA00023157"/>
    </source>
</evidence>
<dbReference type="PANTHER" id="PTHR33021:SF533">
    <property type="entry name" value="PHYTOCYANIN DOMAIN-CONTAINING PROTEIN"/>
    <property type="match status" value="1"/>
</dbReference>
<keyword evidence="6" id="KW-0249">Electron transport</keyword>
<comment type="subcellular location">
    <subcellularLocation>
        <location evidence="1">Membrane</location>
        <topology evidence="1">Single-pass type I membrane protein</topology>
    </subcellularLocation>
</comment>
<dbReference type="GO" id="GO:0046872">
    <property type="term" value="F:metal ion binding"/>
    <property type="evidence" value="ECO:0007669"/>
    <property type="project" value="UniProtKB-KW"/>
</dbReference>
<accession>A0A200R1A4</accession>
<evidence type="ECO:0000256" key="9">
    <source>
        <dbReference type="ARBA" id="ARBA00023136"/>
    </source>
</evidence>
<dbReference type="Proteomes" id="UP000195402">
    <property type="component" value="Unassembled WGS sequence"/>
</dbReference>
<dbReference type="EMBL" id="MVGT01000506">
    <property type="protein sequence ID" value="OVA16450.1"/>
    <property type="molecule type" value="Genomic_DNA"/>
</dbReference>
<keyword evidence="11" id="KW-0325">Glycoprotein</keyword>
<keyword evidence="2" id="KW-0813">Transport</keyword>
<comment type="caution">
    <text evidence="16">The sequence shown here is derived from an EMBL/GenBank/DDBJ whole genome shotgun (WGS) entry which is preliminary data.</text>
</comment>
<evidence type="ECO:0000256" key="3">
    <source>
        <dbReference type="ARBA" id="ARBA00022692"/>
    </source>
</evidence>
<evidence type="ECO:0000313" key="17">
    <source>
        <dbReference type="Proteomes" id="UP000195402"/>
    </source>
</evidence>
<dbReference type="FunFam" id="2.60.40.420:FF:000067">
    <property type="entry name" value="Cupredoxin superfamily protein"/>
    <property type="match status" value="1"/>
</dbReference>
<feature type="region of interest" description="Disordered" evidence="12">
    <location>
        <begin position="131"/>
        <end position="150"/>
    </location>
</feature>
<protein>
    <submittedName>
        <fullName evidence="16">Plastocyanin-like</fullName>
    </submittedName>
</protein>
<evidence type="ECO:0000256" key="11">
    <source>
        <dbReference type="ARBA" id="ARBA00023180"/>
    </source>
</evidence>
<feature type="transmembrane region" description="Helical" evidence="13">
    <location>
        <begin position="158"/>
        <end position="176"/>
    </location>
</feature>
<keyword evidence="9 13" id="KW-0472">Membrane</keyword>
<dbReference type="GO" id="GO:0005886">
    <property type="term" value="C:plasma membrane"/>
    <property type="evidence" value="ECO:0007669"/>
    <property type="project" value="TreeGrafter"/>
</dbReference>
<keyword evidence="10" id="KW-1015">Disulfide bond</keyword>
<keyword evidence="3 13" id="KW-0812">Transmembrane</keyword>
<dbReference type="AlphaFoldDB" id="A0A200R1A4"/>
<dbReference type="InterPro" id="IPR003245">
    <property type="entry name" value="Phytocyanin_dom"/>
</dbReference>
<evidence type="ECO:0000256" key="7">
    <source>
        <dbReference type="ARBA" id="ARBA00022989"/>
    </source>
</evidence>
<name>A0A200R1A4_MACCD</name>
<evidence type="ECO:0000256" key="12">
    <source>
        <dbReference type="SAM" id="MobiDB-lite"/>
    </source>
</evidence>
<sequence length="177" mass="18711">MASNQFFFITLAMVAIVFLPTIALATEYIVGDDSGWTIKFDYQAWAKDKEFVVGDKLVFNYPAGAHNVFKVNGTGFKDCIKPPINEALTSGNDVVTLATPGRKWYICGVAQHCASGGQKLFITVQDPNEMSASAPAPGLPTPTPGASTPNSANGILTSGYQVVMMAMVAIGAVIAMV</sequence>
<dbReference type="OMA" id="WAKDKEF"/>
<dbReference type="Pfam" id="PF02298">
    <property type="entry name" value="Cu_bind_like"/>
    <property type="match status" value="1"/>
</dbReference>
<evidence type="ECO:0000259" key="15">
    <source>
        <dbReference type="PROSITE" id="PS51485"/>
    </source>
</evidence>
<keyword evidence="17" id="KW-1185">Reference proteome</keyword>
<reference evidence="16 17" key="1">
    <citation type="journal article" date="2017" name="Mol. Plant">
        <title>The Genome of Medicinal Plant Macleaya cordata Provides New Insights into Benzylisoquinoline Alkaloids Metabolism.</title>
        <authorList>
            <person name="Liu X."/>
            <person name="Liu Y."/>
            <person name="Huang P."/>
            <person name="Ma Y."/>
            <person name="Qing Z."/>
            <person name="Tang Q."/>
            <person name="Cao H."/>
            <person name="Cheng P."/>
            <person name="Zheng Y."/>
            <person name="Yuan Z."/>
            <person name="Zhou Y."/>
            <person name="Liu J."/>
            <person name="Tang Z."/>
            <person name="Zhuo Y."/>
            <person name="Zhang Y."/>
            <person name="Yu L."/>
            <person name="Huang J."/>
            <person name="Yang P."/>
            <person name="Peng Q."/>
            <person name="Zhang J."/>
            <person name="Jiang W."/>
            <person name="Zhang Z."/>
            <person name="Lin K."/>
            <person name="Ro D.K."/>
            <person name="Chen X."/>
            <person name="Xiong X."/>
            <person name="Shang Y."/>
            <person name="Huang S."/>
            <person name="Zeng J."/>
        </authorList>
    </citation>
    <scope>NUCLEOTIDE SEQUENCE [LARGE SCALE GENOMIC DNA]</scope>
    <source>
        <strain evidence="17">cv. BLH2017</strain>
        <tissue evidence="16">Root</tissue>
    </source>
</reference>
<dbReference type="PANTHER" id="PTHR33021">
    <property type="entry name" value="BLUE COPPER PROTEIN"/>
    <property type="match status" value="1"/>
</dbReference>
<dbReference type="GO" id="GO:0009610">
    <property type="term" value="P:response to symbiotic fungus"/>
    <property type="evidence" value="ECO:0007669"/>
    <property type="project" value="UniProtKB-ARBA"/>
</dbReference>
<keyword evidence="7 13" id="KW-1133">Transmembrane helix</keyword>
<proteinExistence type="predicted"/>
<feature type="signal peptide" evidence="14">
    <location>
        <begin position="1"/>
        <end position="25"/>
    </location>
</feature>
<keyword evidence="8" id="KW-0186">Copper</keyword>
<evidence type="ECO:0000256" key="6">
    <source>
        <dbReference type="ARBA" id="ARBA00022982"/>
    </source>
</evidence>
<gene>
    <name evidence="16" type="ORF">BVC80_243g67</name>
</gene>
<dbReference type="OrthoDB" id="687943at2759"/>
<dbReference type="PROSITE" id="PS51485">
    <property type="entry name" value="PHYTOCYANIN"/>
    <property type="match status" value="1"/>
</dbReference>
<dbReference type="Gene3D" id="2.60.40.420">
    <property type="entry name" value="Cupredoxins - blue copper proteins"/>
    <property type="match status" value="1"/>
</dbReference>